<dbReference type="Pfam" id="PF19798">
    <property type="entry name" value="Sulfotransfer_5"/>
    <property type="match status" value="1"/>
</dbReference>
<accession>A0A7W9V3H5</accession>
<dbReference type="PANTHER" id="PTHR42743:SF11">
    <property type="entry name" value="AMINODEOXYCHORISMATE LYASE"/>
    <property type="match status" value="1"/>
</dbReference>
<evidence type="ECO:0000313" key="3">
    <source>
        <dbReference type="Proteomes" id="UP000588098"/>
    </source>
</evidence>
<proteinExistence type="inferred from homology"/>
<organism evidence="2 3">
    <name type="scientific">Streptomyces zagrosensis</name>
    <dbReference type="NCBI Taxonomy" id="1042984"/>
    <lineage>
        <taxon>Bacteria</taxon>
        <taxon>Bacillati</taxon>
        <taxon>Actinomycetota</taxon>
        <taxon>Actinomycetes</taxon>
        <taxon>Kitasatosporales</taxon>
        <taxon>Streptomycetaceae</taxon>
        <taxon>Streptomyces</taxon>
    </lineage>
</organism>
<name>A0A7W9V3H5_9ACTN</name>
<dbReference type="GO" id="GO:0019752">
    <property type="term" value="P:carboxylic acid metabolic process"/>
    <property type="evidence" value="ECO:0007669"/>
    <property type="project" value="TreeGrafter"/>
</dbReference>
<protein>
    <recommendedName>
        <fullName evidence="4">Sulfotransferase family protein</fullName>
    </recommendedName>
</protein>
<evidence type="ECO:0000313" key="2">
    <source>
        <dbReference type="EMBL" id="MBB5940306.1"/>
    </source>
</evidence>
<evidence type="ECO:0008006" key="4">
    <source>
        <dbReference type="Google" id="ProtNLM"/>
    </source>
</evidence>
<comment type="caution">
    <text evidence="2">The sequence shown here is derived from an EMBL/GenBank/DDBJ whole genome shotgun (WGS) entry which is preliminary data.</text>
</comment>
<dbReference type="SUPFAM" id="SSF52540">
    <property type="entry name" value="P-loop containing nucleoside triphosphate hydrolases"/>
    <property type="match status" value="1"/>
</dbReference>
<dbReference type="InterPro" id="IPR050571">
    <property type="entry name" value="Class-IV_PLP-Dep_Aminotrnsfr"/>
</dbReference>
<sequence>MSQDSALGAPDTGGRCTQVVGLWAVPRSVSTAFEKTFACRTDTDVVHEPFTDCYYFGPHRRSHRYGDLSESASYDGRAASEQVLSVAAPVVFVKDLAFQAGPYLSDDLLSRAVNTFIIRHPKRVLPSLTPLKPDFTEEEFGYTALHALFTRVVEELGHPPVVVEGDVFRRHPEAVLRHYCGRVRLPFQRSMLDWQDGRIRRWSEGEEESQAKWHKTLEASHTILPPDDDARIVVPPERRAQYERAVEIYEELTPFAVPASVSGAALEPARPVASRSVAT</sequence>
<dbReference type="InterPro" id="IPR027417">
    <property type="entry name" value="P-loop_NTPase"/>
</dbReference>
<dbReference type="Proteomes" id="UP000588098">
    <property type="component" value="Unassembled WGS sequence"/>
</dbReference>
<dbReference type="EMBL" id="JACHJL010000039">
    <property type="protein sequence ID" value="MBB5940306.1"/>
    <property type="molecule type" value="Genomic_DNA"/>
</dbReference>
<comment type="similarity">
    <text evidence="1">Belongs to the class-IV pyridoxal-phosphate-dependent aminotransferase family.</text>
</comment>
<dbReference type="AlphaFoldDB" id="A0A7W9V3H5"/>
<evidence type="ECO:0000256" key="1">
    <source>
        <dbReference type="ARBA" id="ARBA00009320"/>
    </source>
</evidence>
<reference evidence="2 3" key="1">
    <citation type="submission" date="2020-08" db="EMBL/GenBank/DDBJ databases">
        <title>Genomic Encyclopedia of Type Strains, Phase III (KMG-III): the genomes of soil and plant-associated and newly described type strains.</title>
        <authorList>
            <person name="Whitman W."/>
        </authorList>
    </citation>
    <scope>NUCLEOTIDE SEQUENCE [LARGE SCALE GENOMIC DNA]</scope>
    <source>
        <strain evidence="2 3">CECT 8305</strain>
    </source>
</reference>
<dbReference type="PANTHER" id="PTHR42743">
    <property type="entry name" value="AMINO-ACID AMINOTRANSFERASE"/>
    <property type="match status" value="1"/>
</dbReference>
<dbReference type="RefSeq" id="WP_184580326.1">
    <property type="nucleotide sequence ID" value="NZ_JACHJL010000039.1"/>
</dbReference>
<keyword evidence="3" id="KW-1185">Reference proteome</keyword>
<gene>
    <name evidence="2" type="ORF">FHS42_007404</name>
</gene>